<dbReference type="CDD" id="cd02809">
    <property type="entry name" value="alpha_hydroxyacid_oxid_FMN"/>
    <property type="match status" value="1"/>
</dbReference>
<dbReference type="Pfam" id="PF01070">
    <property type="entry name" value="FMN_dh"/>
    <property type="match status" value="1"/>
</dbReference>
<evidence type="ECO:0000256" key="3">
    <source>
        <dbReference type="ARBA" id="ARBA00024042"/>
    </source>
</evidence>
<dbReference type="InterPro" id="IPR013785">
    <property type="entry name" value="Aldolase_TIM"/>
</dbReference>
<reference evidence="5" key="1">
    <citation type="submission" date="2015-01" db="EMBL/GenBank/DDBJ databases">
        <authorList>
            <consortium name="The Broad Institute Genomics Platform"/>
            <person name="Cuomo C."/>
            <person name="Litvintseva A."/>
            <person name="Chen Y."/>
            <person name="Heitman J."/>
            <person name="Sun S."/>
            <person name="Springer D."/>
            <person name="Dromer F."/>
            <person name="Young S."/>
            <person name="Zeng Q."/>
            <person name="Gargeya S."/>
            <person name="Abouelleil A."/>
            <person name="Alvarado L."/>
            <person name="Chapman S.B."/>
            <person name="Gainer-Dewar J."/>
            <person name="Goldberg J."/>
            <person name="Griggs A."/>
            <person name="Gujja S."/>
            <person name="Hansen M."/>
            <person name="Howarth C."/>
            <person name="Imamovic A."/>
            <person name="Larimer J."/>
            <person name="Murphy C."/>
            <person name="Naylor J."/>
            <person name="Pearson M."/>
            <person name="Priest M."/>
            <person name="Roberts A."/>
            <person name="Saif S."/>
            <person name="Shea T."/>
            <person name="Sykes S."/>
            <person name="Wortman J."/>
            <person name="Nusbaum C."/>
            <person name="Birren B."/>
        </authorList>
    </citation>
    <scope>NUCLEOTIDE SEQUENCE</scope>
    <source>
        <strain evidence="5">IND107</strain>
    </source>
</reference>
<organism evidence="5 6">
    <name type="scientific">Cryptococcus tetragattii IND107</name>
    <dbReference type="NCBI Taxonomy" id="1296105"/>
    <lineage>
        <taxon>Eukaryota</taxon>
        <taxon>Fungi</taxon>
        <taxon>Dikarya</taxon>
        <taxon>Basidiomycota</taxon>
        <taxon>Agaricomycotina</taxon>
        <taxon>Tremellomycetes</taxon>
        <taxon>Tremellales</taxon>
        <taxon>Cryptococcaceae</taxon>
        <taxon>Cryptococcus</taxon>
        <taxon>Cryptococcus gattii species complex</taxon>
    </lineage>
</organism>
<gene>
    <name evidence="5" type="ORF">I308_100388</name>
</gene>
<dbReference type="InterPro" id="IPR008259">
    <property type="entry name" value="FMN_hydac_DH_AS"/>
</dbReference>
<proteinExistence type="inferred from homology"/>
<dbReference type="InterPro" id="IPR037396">
    <property type="entry name" value="FMN_HAD"/>
</dbReference>
<dbReference type="PANTHER" id="PTHR10578:SF149">
    <property type="entry name" value="2-HYDROXYACID OXIDASE 2"/>
    <property type="match status" value="1"/>
</dbReference>
<evidence type="ECO:0000256" key="2">
    <source>
        <dbReference type="ARBA" id="ARBA00023002"/>
    </source>
</evidence>
<dbReference type="GeneID" id="91987246"/>
<dbReference type="PROSITE" id="PS51349">
    <property type="entry name" value="FMN_HYDROXY_ACID_DH_2"/>
    <property type="match status" value="1"/>
</dbReference>
<evidence type="ECO:0000259" key="4">
    <source>
        <dbReference type="PROSITE" id="PS51349"/>
    </source>
</evidence>
<dbReference type="PANTHER" id="PTHR10578">
    <property type="entry name" value="S -2-HYDROXY-ACID OXIDASE-RELATED"/>
    <property type="match status" value="1"/>
</dbReference>
<dbReference type="InterPro" id="IPR000262">
    <property type="entry name" value="FMN-dep_DH"/>
</dbReference>
<sequence>MNRQVLNNGVYTLSDLEEESKKTLPQMVHEFYNGGAMDMITCRENVEAFNQYRIRPRILVDVGNIDMSVEIFGQKVAAPLGFSPTAFQRLAHPDGEIATSMAASKAGIPMCLSTYSTTSIEDVVTAGQGAIPYVMQLSVMKSREANLEIIRRAENCAVLGRRLNEARNNFTLPDHIELPHMPADCDWRNLVVEDDRLKYDASCTWKTLVDWARSHTKMQIWLKGVYTAEDVILAIEYGIDGVVVSNHGGRQLDSVTATLDALPEVVEAAAGRIPVHIDSGIRRGTDIFKALALGADHVWLGRAVIWGLAHDGEAGVSLAINLLLDELRTTMTLAGCANIKQITKAHLARRGLDGRLHKL</sequence>
<dbReference type="Gene3D" id="3.20.20.70">
    <property type="entry name" value="Aldolase class I"/>
    <property type="match status" value="1"/>
</dbReference>
<dbReference type="Proteomes" id="UP000054399">
    <property type="component" value="Unassembled WGS sequence"/>
</dbReference>
<keyword evidence="2" id="KW-0560">Oxidoreductase</keyword>
<dbReference type="PROSITE" id="PS00557">
    <property type="entry name" value="FMN_HYDROXY_ACID_DH_1"/>
    <property type="match status" value="1"/>
</dbReference>
<evidence type="ECO:0000313" key="6">
    <source>
        <dbReference type="Proteomes" id="UP000054399"/>
    </source>
</evidence>
<accession>A0ABR3C4M9</accession>
<comment type="cofactor">
    <cofactor evidence="1">
        <name>FMN</name>
        <dbReference type="ChEBI" id="CHEBI:58210"/>
    </cofactor>
</comment>
<dbReference type="RefSeq" id="XP_066616860.1">
    <property type="nucleotide sequence ID" value="XM_066754959.1"/>
</dbReference>
<comment type="caution">
    <text evidence="5">The sequence shown here is derived from an EMBL/GenBank/DDBJ whole genome shotgun (WGS) entry which is preliminary data.</text>
</comment>
<keyword evidence="6" id="KW-1185">Reference proteome</keyword>
<protein>
    <recommendedName>
        <fullName evidence="4">FMN hydroxy acid dehydrogenase domain-containing protein</fullName>
    </recommendedName>
</protein>
<evidence type="ECO:0000313" key="5">
    <source>
        <dbReference type="EMBL" id="KAL0255583.1"/>
    </source>
</evidence>
<dbReference type="InterPro" id="IPR012133">
    <property type="entry name" value="Alpha-hydoxy_acid_DH_FMN"/>
</dbReference>
<feature type="domain" description="FMN hydroxy acid dehydrogenase" evidence="4">
    <location>
        <begin position="5"/>
        <end position="352"/>
    </location>
</feature>
<name>A0ABR3C4M9_9TREE</name>
<dbReference type="PIRSF" id="PIRSF000138">
    <property type="entry name" value="Al-hdrx_acd_dh"/>
    <property type="match status" value="1"/>
</dbReference>
<reference evidence="5" key="2">
    <citation type="submission" date="2024-01" db="EMBL/GenBank/DDBJ databases">
        <title>Comparative genomics of Cryptococcus and Kwoniella reveals pathogenesis evolution and contrasting modes of karyotype evolution via chromosome fusion or intercentromeric recombination.</title>
        <authorList>
            <person name="Coelho M.A."/>
            <person name="David-Palma M."/>
            <person name="Shea T."/>
            <person name="Bowers K."/>
            <person name="Mcginley-Smith S."/>
            <person name="Mohammad A.W."/>
            <person name="Gnirke A."/>
            <person name="Yurkov A.M."/>
            <person name="Nowrousian M."/>
            <person name="Sun S."/>
            <person name="Cuomo C.A."/>
            <person name="Heitman J."/>
        </authorList>
    </citation>
    <scope>NUCLEOTIDE SEQUENCE</scope>
    <source>
        <strain evidence="5">IND107</strain>
    </source>
</reference>
<dbReference type="EMBL" id="ATAM02000001">
    <property type="protein sequence ID" value="KAL0255583.1"/>
    <property type="molecule type" value="Genomic_DNA"/>
</dbReference>
<comment type="similarity">
    <text evidence="3">Belongs to the FMN-dependent alpha-hydroxy acid dehydrogenase family.</text>
</comment>
<evidence type="ECO:0000256" key="1">
    <source>
        <dbReference type="ARBA" id="ARBA00001917"/>
    </source>
</evidence>
<dbReference type="SUPFAM" id="SSF51395">
    <property type="entry name" value="FMN-linked oxidoreductases"/>
    <property type="match status" value="1"/>
</dbReference>